<evidence type="ECO:0000313" key="1">
    <source>
        <dbReference type="EMBL" id="QJC57634.1"/>
    </source>
</evidence>
<reference evidence="1 2" key="1">
    <citation type="submission" date="2020-04" db="EMBL/GenBank/DDBJ databases">
        <title>Complete genome of a Psychrophilic, Marine, Gas Vacuolate Bacterium Polaromonas vacuolata KCTC 22033T.</title>
        <authorList>
            <person name="Hwang K."/>
            <person name="Kim K.M."/>
        </authorList>
    </citation>
    <scope>NUCLEOTIDE SEQUENCE [LARGE SCALE GENOMIC DNA]</scope>
    <source>
        <strain evidence="1 2">KCTC 22033</strain>
    </source>
</reference>
<proteinExistence type="predicted"/>
<sequence>MPLDAAAPQDINNAECPRCAAALHCGILADAARCWCFDMPHALAVPTSDAVLSQDQNPACLCPACLTLAIATAKQKD</sequence>
<accession>A0A6H2HDH3</accession>
<dbReference type="AlphaFoldDB" id="A0A6H2HDH3"/>
<evidence type="ECO:0000313" key="2">
    <source>
        <dbReference type="Proteomes" id="UP000502041"/>
    </source>
</evidence>
<organism evidence="1 2">
    <name type="scientific">Polaromonas vacuolata</name>
    <dbReference type="NCBI Taxonomy" id="37448"/>
    <lineage>
        <taxon>Bacteria</taxon>
        <taxon>Pseudomonadati</taxon>
        <taxon>Pseudomonadota</taxon>
        <taxon>Betaproteobacteria</taxon>
        <taxon>Burkholderiales</taxon>
        <taxon>Comamonadaceae</taxon>
        <taxon>Polaromonas</taxon>
    </lineage>
</organism>
<dbReference type="KEGG" id="pvac:HC248_02964"/>
<dbReference type="Pfam" id="PF14375">
    <property type="entry name" value="Cys_rich_CWC"/>
    <property type="match status" value="1"/>
</dbReference>
<protein>
    <recommendedName>
        <fullName evidence="3">Cysteine-rich CWC</fullName>
    </recommendedName>
</protein>
<dbReference type="RefSeq" id="WP_168923122.1">
    <property type="nucleotide sequence ID" value="NZ_CP051461.1"/>
</dbReference>
<dbReference type="Proteomes" id="UP000502041">
    <property type="component" value="Chromosome"/>
</dbReference>
<dbReference type="EMBL" id="CP051461">
    <property type="protein sequence ID" value="QJC57634.1"/>
    <property type="molecule type" value="Genomic_DNA"/>
</dbReference>
<keyword evidence="2" id="KW-1185">Reference proteome</keyword>
<evidence type="ECO:0008006" key="3">
    <source>
        <dbReference type="Google" id="ProtNLM"/>
    </source>
</evidence>
<name>A0A6H2HDH3_9BURK</name>
<gene>
    <name evidence="1" type="ORF">HC248_02964</name>
</gene>
<dbReference type="InterPro" id="IPR032720">
    <property type="entry name" value="Cys_rich_CWC"/>
</dbReference>